<evidence type="ECO:0000259" key="2">
    <source>
        <dbReference type="PROSITE" id="PS50076"/>
    </source>
</evidence>
<dbReference type="InterPro" id="IPR052763">
    <property type="entry name" value="DnaJ_C4"/>
</dbReference>
<keyword evidence="4" id="KW-1185">Reference proteome</keyword>
<feature type="domain" description="J" evidence="2">
    <location>
        <begin position="36"/>
        <end position="100"/>
    </location>
</feature>
<evidence type="ECO:0000313" key="4">
    <source>
        <dbReference type="Proteomes" id="UP000245119"/>
    </source>
</evidence>
<dbReference type="Pfam" id="PF00226">
    <property type="entry name" value="DnaJ"/>
    <property type="match status" value="1"/>
</dbReference>
<evidence type="ECO:0000313" key="3">
    <source>
        <dbReference type="EMBL" id="PVD25622.1"/>
    </source>
</evidence>
<organism evidence="3 4">
    <name type="scientific">Pomacea canaliculata</name>
    <name type="common">Golden apple snail</name>
    <dbReference type="NCBI Taxonomy" id="400727"/>
    <lineage>
        <taxon>Eukaryota</taxon>
        <taxon>Metazoa</taxon>
        <taxon>Spiralia</taxon>
        <taxon>Lophotrochozoa</taxon>
        <taxon>Mollusca</taxon>
        <taxon>Gastropoda</taxon>
        <taxon>Caenogastropoda</taxon>
        <taxon>Architaenioglossa</taxon>
        <taxon>Ampullarioidea</taxon>
        <taxon>Ampullariidae</taxon>
        <taxon>Pomacea</taxon>
    </lineage>
</organism>
<accession>A0A2T7NWU3</accession>
<dbReference type="OrthoDB" id="552049at2759"/>
<dbReference type="InterPro" id="IPR001623">
    <property type="entry name" value="DnaJ_domain"/>
</dbReference>
<dbReference type="OMA" id="KHAEFQE"/>
<dbReference type="EMBL" id="PZQS01000008">
    <property type="protein sequence ID" value="PVD25622.1"/>
    <property type="molecule type" value="Genomic_DNA"/>
</dbReference>
<feature type="transmembrane region" description="Helical" evidence="1">
    <location>
        <begin position="175"/>
        <end position="195"/>
    </location>
</feature>
<protein>
    <recommendedName>
        <fullName evidence="2">J domain-containing protein</fullName>
    </recommendedName>
</protein>
<sequence>MLWSQLANVPVFSGSLLCHKCRTWLTAVGIRYVSQSHYETMGLEKSASQREIRDAFLSLSKKLHPDVNADPKNHERFVRLNEAYAVLSKPIERREYDLTLAAHIYMEQQKRNASSSHVHGSSAWPGSNFDHSENVEQQRFWDETIWTMRNQARDKEFENKPYYGFGTITRLPNSYILIGCFLLMVTGIFIHYFAIRKSREAHKAVLDEKDKKYYSHLAKARTLARSHGNHLQLQILRSKVNKTPLEVEGTFPDTVKDAFVVDKKK</sequence>
<name>A0A2T7NWU3_POMCA</name>
<dbReference type="CDD" id="cd06257">
    <property type="entry name" value="DnaJ"/>
    <property type="match status" value="1"/>
</dbReference>
<dbReference type="SUPFAM" id="SSF46565">
    <property type="entry name" value="Chaperone J-domain"/>
    <property type="match status" value="1"/>
</dbReference>
<dbReference type="SMART" id="SM00271">
    <property type="entry name" value="DnaJ"/>
    <property type="match status" value="1"/>
</dbReference>
<dbReference type="PRINTS" id="PR00625">
    <property type="entry name" value="JDOMAIN"/>
</dbReference>
<proteinExistence type="predicted"/>
<dbReference type="PANTHER" id="PTHR44825">
    <property type="match status" value="1"/>
</dbReference>
<dbReference type="PANTHER" id="PTHR44825:SF1">
    <property type="entry name" value="DNAJ HOMOLOG SUBFAMILY C MEMBER 4"/>
    <property type="match status" value="1"/>
</dbReference>
<dbReference type="AlphaFoldDB" id="A0A2T7NWU3"/>
<dbReference type="InterPro" id="IPR036869">
    <property type="entry name" value="J_dom_sf"/>
</dbReference>
<evidence type="ECO:0000256" key="1">
    <source>
        <dbReference type="SAM" id="Phobius"/>
    </source>
</evidence>
<dbReference type="Gene3D" id="1.10.287.110">
    <property type="entry name" value="DnaJ domain"/>
    <property type="match status" value="1"/>
</dbReference>
<comment type="caution">
    <text evidence="3">The sequence shown here is derived from an EMBL/GenBank/DDBJ whole genome shotgun (WGS) entry which is preliminary data.</text>
</comment>
<dbReference type="STRING" id="400727.A0A2T7NWU3"/>
<reference evidence="3 4" key="1">
    <citation type="submission" date="2018-04" db="EMBL/GenBank/DDBJ databases">
        <title>The genome of golden apple snail Pomacea canaliculata provides insight into stress tolerance and invasive adaptation.</title>
        <authorList>
            <person name="Liu C."/>
            <person name="Liu B."/>
            <person name="Ren Y."/>
            <person name="Zhang Y."/>
            <person name="Wang H."/>
            <person name="Li S."/>
            <person name="Jiang F."/>
            <person name="Yin L."/>
            <person name="Zhang G."/>
            <person name="Qian W."/>
            <person name="Fan W."/>
        </authorList>
    </citation>
    <scope>NUCLEOTIDE SEQUENCE [LARGE SCALE GENOMIC DNA]</scope>
    <source>
        <strain evidence="3">SZHN2017</strain>
        <tissue evidence="3">Muscle</tissue>
    </source>
</reference>
<dbReference type="Proteomes" id="UP000245119">
    <property type="component" value="Linkage Group LG8"/>
</dbReference>
<dbReference type="PROSITE" id="PS50076">
    <property type="entry name" value="DNAJ_2"/>
    <property type="match status" value="1"/>
</dbReference>
<gene>
    <name evidence="3" type="ORF">C0Q70_13281</name>
</gene>
<keyword evidence="1" id="KW-0812">Transmembrane</keyword>
<keyword evidence="1" id="KW-0472">Membrane</keyword>
<keyword evidence="1" id="KW-1133">Transmembrane helix</keyword>